<dbReference type="Proteomes" id="UP000663829">
    <property type="component" value="Unassembled WGS sequence"/>
</dbReference>
<evidence type="ECO:0000313" key="4">
    <source>
        <dbReference type="Proteomes" id="UP000663829"/>
    </source>
</evidence>
<protein>
    <recommendedName>
        <fullName evidence="1">Metallo-beta-lactamase domain-containing protein</fullName>
    </recommendedName>
</protein>
<dbReference type="Gene3D" id="3.60.15.10">
    <property type="entry name" value="Ribonuclease Z/Hydroxyacylglutathione hydrolase-like"/>
    <property type="match status" value="1"/>
</dbReference>
<accession>A0A814NBE8</accession>
<evidence type="ECO:0000313" key="2">
    <source>
        <dbReference type="EMBL" id="CAF1089366.1"/>
    </source>
</evidence>
<dbReference type="Pfam" id="PF00753">
    <property type="entry name" value="Lactamase_B"/>
    <property type="match status" value="1"/>
</dbReference>
<evidence type="ECO:0000313" key="3">
    <source>
        <dbReference type="EMBL" id="CAF3854874.1"/>
    </source>
</evidence>
<dbReference type="PANTHER" id="PTHR42951">
    <property type="entry name" value="METALLO-BETA-LACTAMASE DOMAIN-CONTAINING"/>
    <property type="match status" value="1"/>
</dbReference>
<dbReference type="Proteomes" id="UP000681722">
    <property type="component" value="Unassembled WGS sequence"/>
</dbReference>
<dbReference type="InterPro" id="IPR001279">
    <property type="entry name" value="Metallo-B-lactamas"/>
</dbReference>
<keyword evidence="4" id="KW-1185">Reference proteome</keyword>
<organism evidence="2 4">
    <name type="scientific">Didymodactylos carnosus</name>
    <dbReference type="NCBI Taxonomy" id="1234261"/>
    <lineage>
        <taxon>Eukaryota</taxon>
        <taxon>Metazoa</taxon>
        <taxon>Spiralia</taxon>
        <taxon>Gnathifera</taxon>
        <taxon>Rotifera</taxon>
        <taxon>Eurotatoria</taxon>
        <taxon>Bdelloidea</taxon>
        <taxon>Philodinida</taxon>
        <taxon>Philodinidae</taxon>
        <taxon>Didymodactylos</taxon>
    </lineage>
</organism>
<name>A0A814NBE8_9BILA</name>
<gene>
    <name evidence="2" type="ORF">GPM918_LOCUS18177</name>
    <name evidence="3" type="ORF">SRO942_LOCUS18174</name>
</gene>
<dbReference type="InterPro" id="IPR036866">
    <property type="entry name" value="RibonucZ/Hydroxyglut_hydro"/>
</dbReference>
<evidence type="ECO:0000259" key="1">
    <source>
        <dbReference type="SMART" id="SM00849"/>
    </source>
</evidence>
<dbReference type="AlphaFoldDB" id="A0A814NBE8"/>
<dbReference type="SUPFAM" id="SSF56281">
    <property type="entry name" value="Metallo-hydrolase/oxidoreductase"/>
    <property type="match status" value="1"/>
</dbReference>
<dbReference type="EMBL" id="CAJNOQ010005186">
    <property type="protein sequence ID" value="CAF1089366.1"/>
    <property type="molecule type" value="Genomic_DNA"/>
</dbReference>
<dbReference type="OrthoDB" id="17458at2759"/>
<dbReference type="EMBL" id="CAJOBC010005186">
    <property type="protein sequence ID" value="CAF3854874.1"/>
    <property type="molecule type" value="Genomic_DNA"/>
</dbReference>
<reference evidence="2" key="1">
    <citation type="submission" date="2021-02" db="EMBL/GenBank/DDBJ databases">
        <authorList>
            <person name="Nowell W R."/>
        </authorList>
    </citation>
    <scope>NUCLEOTIDE SEQUENCE</scope>
</reference>
<dbReference type="SMART" id="SM00849">
    <property type="entry name" value="Lactamase_B"/>
    <property type="match status" value="1"/>
</dbReference>
<proteinExistence type="predicted"/>
<sequence>MASLLSLSDSSMPEWCRKLPRPQYASLEQIHVQQQWFQVYKVCLGVYAIYEPYHWKEVISYLIYGSHKNLLLDTEMGIGNIKQVVGELTAKDNIQLPLSVISSRTHHDHIGDNWQFEDIYGIDTNFTRTTMQGNDTDAQAELEPDMGNNRRLEILTTPGHTPACISLFDEQNGVLFVGDTFYLGRIFLYRSETNLHEYAKSLEKLAQLCSKVNKIPRRVG</sequence>
<dbReference type="PANTHER" id="PTHR42951:SF4">
    <property type="entry name" value="ACYL-COENZYME A THIOESTERASE MBLAC2"/>
    <property type="match status" value="1"/>
</dbReference>
<dbReference type="InterPro" id="IPR050855">
    <property type="entry name" value="NDM-1-like"/>
</dbReference>
<comment type="caution">
    <text evidence="2">The sequence shown here is derived from an EMBL/GenBank/DDBJ whole genome shotgun (WGS) entry which is preliminary data.</text>
</comment>
<feature type="domain" description="Metallo-beta-lactamase" evidence="1">
    <location>
        <begin position="57"/>
        <end position="218"/>
    </location>
</feature>